<keyword evidence="2" id="KW-1185">Reference proteome</keyword>
<dbReference type="AlphaFoldDB" id="A0A4U1L5W4"/>
<protein>
    <submittedName>
        <fullName evidence="1">Uncharacterized protein</fullName>
    </submittedName>
</protein>
<evidence type="ECO:0000313" key="2">
    <source>
        <dbReference type="Proteomes" id="UP000309138"/>
    </source>
</evidence>
<comment type="caution">
    <text evidence="1">The sequence shown here is derived from an EMBL/GenBank/DDBJ whole genome shotgun (WGS) entry which is preliminary data.</text>
</comment>
<accession>A0A4U1L5W4</accession>
<name>A0A4U1L5W4_9SPHN</name>
<proteinExistence type="predicted"/>
<sequence length="312" mass="30893">MAALGFARGLGIAPAAGRRHAGFAFAGPALPSGATLTRASAATCVDAGGRIVTHAADTPRFDHDPVTLAPRGLLIEAAATNQLARSSAFQLSPWSVSNATLGAAAPSPDGGTGATQVSDAATAAYGQLSQSVTISAQAVGSIFIAKDGVPAATRAVQFRFGAPWMLIDTQSGQIVAAASGMEGGIADHGGFWRVWITLTGAGGSGLFGVLPAGATGTTLSAAATGSATLWGAQMEAGGVPSSPMATGAAAVTRAADVLRLQWGMHGIADGGITVRYRFDDGSTQLVGATVTGGVAEVPATLARRHLMSAELA</sequence>
<organism evidence="1 2">
    <name type="scientific">Sphingomonas baiyangensis</name>
    <dbReference type="NCBI Taxonomy" id="2572576"/>
    <lineage>
        <taxon>Bacteria</taxon>
        <taxon>Pseudomonadati</taxon>
        <taxon>Pseudomonadota</taxon>
        <taxon>Alphaproteobacteria</taxon>
        <taxon>Sphingomonadales</taxon>
        <taxon>Sphingomonadaceae</taxon>
        <taxon>Sphingomonas</taxon>
    </lineage>
</organism>
<dbReference type="EMBL" id="SWKR01000002">
    <property type="protein sequence ID" value="TKD51660.1"/>
    <property type="molecule type" value="Genomic_DNA"/>
</dbReference>
<dbReference type="OrthoDB" id="7571387at2"/>
<gene>
    <name evidence="1" type="ORF">FBR43_13505</name>
</gene>
<dbReference type="RefSeq" id="WP_136943596.1">
    <property type="nucleotide sequence ID" value="NZ_SWKR01000002.1"/>
</dbReference>
<evidence type="ECO:0000313" key="1">
    <source>
        <dbReference type="EMBL" id="TKD51660.1"/>
    </source>
</evidence>
<reference evidence="1 2" key="1">
    <citation type="submission" date="2019-04" db="EMBL/GenBank/DDBJ databases">
        <authorList>
            <person name="Yang Y."/>
            <person name="Wei D."/>
        </authorList>
    </citation>
    <scope>NUCLEOTIDE SEQUENCE [LARGE SCALE GENOMIC DNA]</scope>
    <source>
        <strain evidence="1 2">L-1-4w-11</strain>
    </source>
</reference>
<dbReference type="Proteomes" id="UP000309138">
    <property type="component" value="Unassembled WGS sequence"/>
</dbReference>